<dbReference type="InterPro" id="IPR003812">
    <property type="entry name" value="Fido"/>
</dbReference>
<dbReference type="PANTHER" id="PTHR13504">
    <property type="entry name" value="FIDO DOMAIN-CONTAINING PROTEIN DDB_G0283145"/>
    <property type="match status" value="1"/>
</dbReference>
<name>A0ABU3F388_9ENTE</name>
<evidence type="ECO:0000259" key="1">
    <source>
        <dbReference type="PROSITE" id="PS51459"/>
    </source>
</evidence>
<dbReference type="InterPro" id="IPR036597">
    <property type="entry name" value="Fido-like_dom_sf"/>
</dbReference>
<proteinExistence type="predicted"/>
<organism evidence="2 3">
    <name type="scientific">Enterococcus hulanensis</name>
    <dbReference type="NCBI Taxonomy" id="2559929"/>
    <lineage>
        <taxon>Bacteria</taxon>
        <taxon>Bacillati</taxon>
        <taxon>Bacillota</taxon>
        <taxon>Bacilli</taxon>
        <taxon>Lactobacillales</taxon>
        <taxon>Enterococcaceae</taxon>
        <taxon>Enterococcus</taxon>
    </lineage>
</organism>
<evidence type="ECO:0000313" key="2">
    <source>
        <dbReference type="EMBL" id="MDT2601589.1"/>
    </source>
</evidence>
<dbReference type="EMBL" id="JARPYI010000012">
    <property type="protein sequence ID" value="MDT2601589.1"/>
    <property type="molecule type" value="Genomic_DNA"/>
</dbReference>
<dbReference type="Gene3D" id="1.10.10.10">
    <property type="entry name" value="Winged helix-like DNA-binding domain superfamily/Winged helix DNA-binding domain"/>
    <property type="match status" value="1"/>
</dbReference>
<sequence length="355" mass="40883">MAVKEFNYRELENLSLSHDLLNMLTKVHEYKGKQELYIATKPEILNKLTDLALIQSTEASNKIEGIATTNGRLKQIVEEKVTPRNRDEEEIAGYRDVLKLIHESYEYINVVPNDILTLHKNLYNYSAKSYKGKFKSGDNVITEKDVDGNERVRFVPAPAYLTPDLVEELCYQYNQAVQKGEIDPLLLIPCFVLDFLSIHPFSDGNGRMSRLLTLLLLYKSGYLVGKYISIELLIEESKQTYYEALQASSVGWIKNEQDYTPFVRYLLGIILRAYEGFSERFEVINNRISTPAERLLLALQKSFEPLSRAELEVILTDISRRTIERALSDLQMENKIEKIGQGRSTRYQLSAQFKS</sequence>
<protein>
    <submittedName>
        <fullName evidence="2">Fic family protein</fullName>
    </submittedName>
</protein>
<feature type="domain" description="Fido" evidence="1">
    <location>
        <begin position="110"/>
        <end position="268"/>
    </location>
</feature>
<reference evidence="2 3" key="1">
    <citation type="submission" date="2023-03" db="EMBL/GenBank/DDBJ databases">
        <authorList>
            <person name="Shen W."/>
            <person name="Cai J."/>
        </authorList>
    </citation>
    <scope>NUCLEOTIDE SEQUENCE [LARGE SCALE GENOMIC DNA]</scope>
    <source>
        <strain evidence="2 3">D6-4</strain>
    </source>
</reference>
<dbReference type="PANTHER" id="PTHR13504:SF38">
    <property type="entry name" value="FIDO DOMAIN-CONTAINING PROTEIN"/>
    <property type="match status" value="1"/>
</dbReference>
<keyword evidence="3" id="KW-1185">Reference proteome</keyword>
<accession>A0ABU3F388</accession>
<comment type="caution">
    <text evidence="2">The sequence shown here is derived from an EMBL/GenBank/DDBJ whole genome shotgun (WGS) entry which is preliminary data.</text>
</comment>
<dbReference type="PROSITE" id="PS51459">
    <property type="entry name" value="FIDO"/>
    <property type="match status" value="1"/>
</dbReference>
<dbReference type="InterPro" id="IPR036388">
    <property type="entry name" value="WH-like_DNA-bd_sf"/>
</dbReference>
<dbReference type="SUPFAM" id="SSF140931">
    <property type="entry name" value="Fic-like"/>
    <property type="match status" value="1"/>
</dbReference>
<dbReference type="Gene3D" id="1.10.3290.10">
    <property type="entry name" value="Fido-like domain"/>
    <property type="match status" value="1"/>
</dbReference>
<dbReference type="InterPro" id="IPR040198">
    <property type="entry name" value="Fido_containing"/>
</dbReference>
<dbReference type="RefSeq" id="WP_221675235.1">
    <property type="nucleotide sequence ID" value="NZ_JARPYF010000011.1"/>
</dbReference>
<dbReference type="Proteomes" id="UP001252875">
    <property type="component" value="Unassembled WGS sequence"/>
</dbReference>
<evidence type="ECO:0000313" key="3">
    <source>
        <dbReference type="Proteomes" id="UP001252875"/>
    </source>
</evidence>
<gene>
    <name evidence="2" type="ORF">P7D85_17560</name>
</gene>
<dbReference type="Pfam" id="PF02661">
    <property type="entry name" value="Fic"/>
    <property type="match status" value="1"/>
</dbReference>